<accession>A0AAD9JH44</accession>
<evidence type="ECO:0000313" key="1">
    <source>
        <dbReference type="EMBL" id="KAK2152548.1"/>
    </source>
</evidence>
<name>A0AAD9JH44_RIDPI</name>
<reference evidence="1" key="1">
    <citation type="journal article" date="2023" name="Mol. Biol. Evol.">
        <title>Third-Generation Sequencing Reveals the Adaptive Role of the Epigenome in Three Deep-Sea Polychaetes.</title>
        <authorList>
            <person name="Perez M."/>
            <person name="Aroh O."/>
            <person name="Sun Y."/>
            <person name="Lan Y."/>
            <person name="Juniper S.K."/>
            <person name="Young C.R."/>
            <person name="Angers B."/>
            <person name="Qian P.Y."/>
        </authorList>
    </citation>
    <scope>NUCLEOTIDE SEQUENCE</scope>
    <source>
        <strain evidence="1">R07B-5</strain>
    </source>
</reference>
<proteinExistence type="predicted"/>
<protein>
    <submittedName>
        <fullName evidence="1">Uncharacterized protein</fullName>
    </submittedName>
</protein>
<organism evidence="1 2">
    <name type="scientific">Ridgeia piscesae</name>
    <name type="common">Tubeworm</name>
    <dbReference type="NCBI Taxonomy" id="27915"/>
    <lineage>
        <taxon>Eukaryota</taxon>
        <taxon>Metazoa</taxon>
        <taxon>Spiralia</taxon>
        <taxon>Lophotrochozoa</taxon>
        <taxon>Annelida</taxon>
        <taxon>Polychaeta</taxon>
        <taxon>Sedentaria</taxon>
        <taxon>Canalipalpata</taxon>
        <taxon>Sabellida</taxon>
        <taxon>Siboglinidae</taxon>
        <taxon>Ridgeia</taxon>
    </lineage>
</organism>
<dbReference type="AlphaFoldDB" id="A0AAD9JH44"/>
<sequence length="106" mass="10969">MRRRLEVGGGGGGLRASRAVRHAVRPVADAFVQVLRHAAQECLSVHLMQVVAKRCGAVSDIAGTERGDHGPVGRVLIGEDDGEARADAIGQLVENAQVPGDEGAPA</sequence>
<dbReference type="EMBL" id="JAODUO010002437">
    <property type="protein sequence ID" value="KAK2152548.1"/>
    <property type="molecule type" value="Genomic_DNA"/>
</dbReference>
<comment type="caution">
    <text evidence="1">The sequence shown here is derived from an EMBL/GenBank/DDBJ whole genome shotgun (WGS) entry which is preliminary data.</text>
</comment>
<gene>
    <name evidence="1" type="ORF">NP493_2372g00009</name>
</gene>
<evidence type="ECO:0000313" key="2">
    <source>
        <dbReference type="Proteomes" id="UP001209878"/>
    </source>
</evidence>
<dbReference type="Proteomes" id="UP001209878">
    <property type="component" value="Unassembled WGS sequence"/>
</dbReference>
<keyword evidence="2" id="KW-1185">Reference proteome</keyword>